<dbReference type="AlphaFoldDB" id="A0A6J4HCC8"/>
<dbReference type="EMBL" id="CADCTO010000063">
    <property type="protein sequence ID" value="CAA9220514.1"/>
    <property type="molecule type" value="Genomic_DNA"/>
</dbReference>
<evidence type="ECO:0000256" key="1">
    <source>
        <dbReference type="SAM" id="MobiDB-lite"/>
    </source>
</evidence>
<organism evidence="2">
    <name type="scientific">uncultured Armatimonadetes bacterium</name>
    <dbReference type="NCBI Taxonomy" id="157466"/>
    <lineage>
        <taxon>Bacteria</taxon>
        <taxon>Bacillati</taxon>
        <taxon>Armatimonadota</taxon>
        <taxon>environmental samples</taxon>
    </lineage>
</organism>
<reference evidence="2" key="1">
    <citation type="submission" date="2020-02" db="EMBL/GenBank/DDBJ databases">
        <authorList>
            <person name="Meier V. D."/>
        </authorList>
    </citation>
    <scope>NUCLEOTIDE SEQUENCE</scope>
    <source>
        <strain evidence="2">AVDCRST_MAG63</strain>
    </source>
</reference>
<sequence length="43" mass="4353">MYSNTAAPVLTPPAAIGRAAHAHGGGGRNRAARRRSMGNSHGV</sequence>
<feature type="region of interest" description="Disordered" evidence="1">
    <location>
        <begin position="1"/>
        <end position="43"/>
    </location>
</feature>
<evidence type="ECO:0000313" key="2">
    <source>
        <dbReference type="EMBL" id="CAA9220514.1"/>
    </source>
</evidence>
<name>A0A6J4HCC8_9BACT</name>
<accession>A0A6J4HCC8</accession>
<proteinExistence type="predicted"/>
<protein>
    <submittedName>
        <fullName evidence="2">Uncharacterized protein</fullName>
    </submittedName>
</protein>
<gene>
    <name evidence="2" type="ORF">AVDCRST_MAG63-472</name>
</gene>